<sequence>MTAKWPGGSCLQAAIGINTFHRHATLRLAFVGSYATTRHFAQGQRRLLRPDLLRPDEATKNAIQEQFSAKAALSAVQSKTPIDAVNPPRSTLPPPLTLPERSQAQSVVIYWWQIGKAFGTFYKEGIKAVWYNSRAAQTIRDRITKEKESKTVNDAAAKAMIRRSEWQILERNSHDIGKLPVFGLLVLLFGEWLPLLVPFMPNAVPGTARIPKQVMGMRKKAEERRRRSFREGIAEPSTDQLTGSLSQTAGNSGKEVAWPMGDRVYTKAMLGGLRPDQLLHLSTTFSLHSNLWDRIQLPPPSALLRRKLSKRLQYLALDDRLLIHDGGVPKLSSIELEIACEERALDILGKSDESLRKSLDFWLKRQSDDKGRGQAMLAMLFRRLAIRDWVSLNLAANAHD</sequence>
<evidence type="ECO:0000256" key="8">
    <source>
        <dbReference type="SAM" id="MobiDB-lite"/>
    </source>
</evidence>
<dbReference type="InParanoid" id="A0A1Z5TRM2"/>
<keyword evidence="6" id="KW-0472">Membrane</keyword>
<evidence type="ECO:0000256" key="3">
    <source>
        <dbReference type="ARBA" id="ARBA00022792"/>
    </source>
</evidence>
<evidence type="ECO:0000256" key="5">
    <source>
        <dbReference type="ARBA" id="ARBA00023128"/>
    </source>
</evidence>
<dbReference type="AlphaFoldDB" id="A0A1Z5TRM2"/>
<keyword evidence="11" id="KW-1185">Reference proteome</keyword>
<keyword evidence="3" id="KW-0999">Mitochondrion inner membrane</keyword>
<dbReference type="Pfam" id="PF07766">
    <property type="entry name" value="LETM1_RBD"/>
    <property type="match status" value="1"/>
</dbReference>
<organism evidence="10 11">
    <name type="scientific">Hortaea werneckii EXF-2000</name>
    <dbReference type="NCBI Taxonomy" id="1157616"/>
    <lineage>
        <taxon>Eukaryota</taxon>
        <taxon>Fungi</taxon>
        <taxon>Dikarya</taxon>
        <taxon>Ascomycota</taxon>
        <taxon>Pezizomycotina</taxon>
        <taxon>Dothideomycetes</taxon>
        <taxon>Dothideomycetidae</taxon>
        <taxon>Mycosphaerellales</taxon>
        <taxon>Teratosphaeriaceae</taxon>
        <taxon>Hortaea</taxon>
    </lineage>
</organism>
<feature type="compositionally biased region" description="Basic and acidic residues" evidence="8">
    <location>
        <begin position="224"/>
        <end position="233"/>
    </location>
</feature>
<evidence type="ECO:0000256" key="4">
    <source>
        <dbReference type="ARBA" id="ARBA00022989"/>
    </source>
</evidence>
<evidence type="ECO:0000256" key="7">
    <source>
        <dbReference type="PROSITE-ProRule" id="PRU01094"/>
    </source>
</evidence>
<dbReference type="GO" id="GO:0030003">
    <property type="term" value="P:intracellular monoatomic cation homeostasis"/>
    <property type="evidence" value="ECO:0007669"/>
    <property type="project" value="TreeGrafter"/>
</dbReference>
<comment type="subcellular location">
    <subcellularLocation>
        <location evidence="1">Mitochondrion inner membrane</location>
        <topology evidence="1">Single-pass membrane protein</topology>
    </subcellularLocation>
</comment>
<keyword evidence="5 7" id="KW-0496">Mitochondrion</keyword>
<reference evidence="10 11" key="1">
    <citation type="submission" date="2017-01" db="EMBL/GenBank/DDBJ databases">
        <title>The recent genome duplication of the halophilic yeast Hortaea werneckii: insights from long-read sequencing.</title>
        <authorList>
            <person name="Sinha S."/>
            <person name="Flibotte S."/>
            <person name="Neira M."/>
            <person name="Lenassi M."/>
            <person name="Gostincar C."/>
            <person name="Stajich J.E."/>
            <person name="Nislow C.E."/>
        </authorList>
    </citation>
    <scope>NUCLEOTIDE SEQUENCE [LARGE SCALE GENOMIC DNA]</scope>
    <source>
        <strain evidence="10 11">EXF-2000</strain>
    </source>
</reference>
<dbReference type="Proteomes" id="UP000194280">
    <property type="component" value="Unassembled WGS sequence"/>
</dbReference>
<gene>
    <name evidence="10" type="ORF">BTJ68_01259</name>
</gene>
<evidence type="ECO:0000313" key="11">
    <source>
        <dbReference type="Proteomes" id="UP000194280"/>
    </source>
</evidence>
<dbReference type="OrthoDB" id="73691at2759"/>
<dbReference type="InterPro" id="IPR033122">
    <property type="entry name" value="LETM1-like_RBD"/>
</dbReference>
<dbReference type="EMBL" id="MUNK01000009">
    <property type="protein sequence ID" value="OTA38633.1"/>
    <property type="molecule type" value="Genomic_DNA"/>
</dbReference>
<evidence type="ECO:0000256" key="1">
    <source>
        <dbReference type="ARBA" id="ARBA00004434"/>
    </source>
</evidence>
<proteinExistence type="predicted"/>
<dbReference type="STRING" id="1157616.A0A1Z5TRM2"/>
<dbReference type="GO" id="GO:0005743">
    <property type="term" value="C:mitochondrial inner membrane"/>
    <property type="evidence" value="ECO:0007669"/>
    <property type="project" value="UniProtKB-SubCell"/>
</dbReference>
<dbReference type="InterPro" id="IPR044202">
    <property type="entry name" value="LETM1/MDM38-like"/>
</dbReference>
<protein>
    <recommendedName>
        <fullName evidence="9">Letm1 RBD domain-containing protein</fullName>
    </recommendedName>
</protein>
<feature type="compositionally biased region" description="Polar residues" evidence="8">
    <location>
        <begin position="237"/>
        <end position="251"/>
    </location>
</feature>
<dbReference type="VEuPathDB" id="FungiDB:BTJ68_01259"/>
<keyword evidence="4" id="KW-1133">Transmembrane helix</keyword>
<dbReference type="GO" id="GO:0043022">
    <property type="term" value="F:ribosome binding"/>
    <property type="evidence" value="ECO:0007669"/>
    <property type="project" value="InterPro"/>
</dbReference>
<comment type="caution">
    <text evidence="10">The sequence shown here is derived from an EMBL/GenBank/DDBJ whole genome shotgun (WGS) entry which is preliminary data.</text>
</comment>
<dbReference type="PROSITE" id="PS51758">
    <property type="entry name" value="LETM1_RBD"/>
    <property type="match status" value="1"/>
</dbReference>
<feature type="region of interest" description="Disordered" evidence="8">
    <location>
        <begin position="224"/>
        <end position="253"/>
    </location>
</feature>
<evidence type="ECO:0000256" key="2">
    <source>
        <dbReference type="ARBA" id="ARBA00022692"/>
    </source>
</evidence>
<keyword evidence="2" id="KW-0812">Transmembrane</keyword>
<dbReference type="PANTHER" id="PTHR14009:SF1">
    <property type="entry name" value="MITOCHONDRIAL PROTON_CALCIUM EXCHANGER PROTEIN"/>
    <property type="match status" value="1"/>
</dbReference>
<evidence type="ECO:0000256" key="6">
    <source>
        <dbReference type="ARBA" id="ARBA00023136"/>
    </source>
</evidence>
<name>A0A1Z5TRM2_HORWE</name>
<feature type="domain" description="Letm1 RBD" evidence="9">
    <location>
        <begin position="189"/>
        <end position="400"/>
    </location>
</feature>
<dbReference type="PANTHER" id="PTHR14009">
    <property type="entry name" value="LEUCINE ZIPPER-EF-HAND CONTAINING TRANSMEMBRANE PROTEIN"/>
    <property type="match status" value="1"/>
</dbReference>
<evidence type="ECO:0000259" key="9">
    <source>
        <dbReference type="PROSITE" id="PS51758"/>
    </source>
</evidence>
<evidence type="ECO:0000313" key="10">
    <source>
        <dbReference type="EMBL" id="OTA38633.1"/>
    </source>
</evidence>
<accession>A0A1Z5TRM2</accession>